<comment type="caution">
    <text evidence="1">The sequence shown here is derived from an EMBL/GenBank/DDBJ whole genome shotgun (WGS) entry which is preliminary data.</text>
</comment>
<evidence type="ECO:0000313" key="1">
    <source>
        <dbReference type="EMBL" id="OEH78616.1"/>
    </source>
</evidence>
<dbReference type="AlphaFoldDB" id="A0A1D3D586"/>
<protein>
    <submittedName>
        <fullName evidence="1">Uncharacterized protein</fullName>
    </submittedName>
</protein>
<dbReference type="Proteomes" id="UP000095192">
    <property type="component" value="Unassembled WGS sequence"/>
</dbReference>
<dbReference type="EMBL" id="JROU02000667">
    <property type="protein sequence ID" value="OEH78616.1"/>
    <property type="molecule type" value="Genomic_DNA"/>
</dbReference>
<gene>
    <name evidence="1" type="ORF">cyc_04077</name>
</gene>
<accession>A0A1D3D586</accession>
<name>A0A1D3D586_9EIME</name>
<keyword evidence="2" id="KW-1185">Reference proteome</keyword>
<organism evidence="1 2">
    <name type="scientific">Cyclospora cayetanensis</name>
    <dbReference type="NCBI Taxonomy" id="88456"/>
    <lineage>
        <taxon>Eukaryota</taxon>
        <taxon>Sar</taxon>
        <taxon>Alveolata</taxon>
        <taxon>Apicomplexa</taxon>
        <taxon>Conoidasida</taxon>
        <taxon>Coccidia</taxon>
        <taxon>Eucoccidiorida</taxon>
        <taxon>Eimeriorina</taxon>
        <taxon>Eimeriidae</taxon>
        <taxon>Cyclospora</taxon>
    </lineage>
</organism>
<dbReference type="InParanoid" id="A0A1D3D586"/>
<dbReference type="VEuPathDB" id="ToxoDB:cyc_04077"/>
<reference evidence="1 2" key="1">
    <citation type="journal article" date="2016" name="BMC Genomics">
        <title>Comparative genomics reveals Cyclospora cayetanensis possesses coccidia-like metabolism and invasion components but unique surface antigens.</title>
        <authorList>
            <person name="Liu S."/>
            <person name="Wang L."/>
            <person name="Zheng H."/>
            <person name="Xu Z."/>
            <person name="Roellig D.M."/>
            <person name="Li N."/>
            <person name="Frace M.A."/>
            <person name="Tang K."/>
            <person name="Arrowood M.J."/>
            <person name="Moss D.M."/>
            <person name="Zhang L."/>
            <person name="Feng Y."/>
            <person name="Xiao L."/>
        </authorList>
    </citation>
    <scope>NUCLEOTIDE SEQUENCE [LARGE SCALE GENOMIC DNA]</scope>
    <source>
        <strain evidence="1 2">CHN_HEN01</strain>
    </source>
</reference>
<evidence type="ECO:0000313" key="2">
    <source>
        <dbReference type="Proteomes" id="UP000095192"/>
    </source>
</evidence>
<sequence>MELCYALKSSPPLDPRRGVALVGTFKVPTGFLGVHTRSKVRWGTEYIEIPMTLTASGELVGMIPRMPISSAASAED</sequence>
<proteinExistence type="predicted"/>